<proteinExistence type="predicted"/>
<evidence type="ECO:0000313" key="3">
    <source>
        <dbReference type="EMBL" id="CEM31974.1"/>
    </source>
</evidence>
<dbReference type="VEuPathDB" id="CryptoDB:Cvel_22723"/>
<feature type="region of interest" description="Disordered" evidence="1">
    <location>
        <begin position="116"/>
        <end position="162"/>
    </location>
</feature>
<evidence type="ECO:0000256" key="1">
    <source>
        <dbReference type="SAM" id="MobiDB-lite"/>
    </source>
</evidence>
<reference evidence="3" key="1">
    <citation type="submission" date="2014-11" db="EMBL/GenBank/DDBJ databases">
        <authorList>
            <person name="Otto D Thomas"/>
            <person name="Naeem Raeece"/>
        </authorList>
    </citation>
    <scope>NUCLEOTIDE SEQUENCE</scope>
</reference>
<feature type="region of interest" description="Disordered" evidence="1">
    <location>
        <begin position="180"/>
        <end position="200"/>
    </location>
</feature>
<feature type="compositionally biased region" description="Basic and acidic residues" evidence="1">
    <location>
        <begin position="128"/>
        <end position="149"/>
    </location>
</feature>
<sequence>MSEEHARKLLDPQVGWYLDAGDFFVSVMLVNPKSFKKSWVRFLLSFLLSLTEIVILALSFHGFNNVSSRMSRGALYFQVSSTLAVIAWKCTRVVATRFDLFRRCRKIDEFLERQPPEAVPSKKKRKEGRKEEECERTKSAVEKGEETRHAPQPRLLPPSYLTTRVAPSPFMLQVTKGPEGLRAGLCSDVPEGLSDSSRAL</sequence>
<keyword evidence="2" id="KW-1133">Transmembrane helix</keyword>
<organism evidence="3">
    <name type="scientific">Chromera velia CCMP2878</name>
    <dbReference type="NCBI Taxonomy" id="1169474"/>
    <lineage>
        <taxon>Eukaryota</taxon>
        <taxon>Sar</taxon>
        <taxon>Alveolata</taxon>
        <taxon>Colpodellida</taxon>
        <taxon>Chromeraceae</taxon>
        <taxon>Chromera</taxon>
    </lineage>
</organism>
<name>A0A0G4GNW9_9ALVE</name>
<keyword evidence="2" id="KW-0472">Membrane</keyword>
<feature type="transmembrane region" description="Helical" evidence="2">
    <location>
        <begin position="75"/>
        <end position="95"/>
    </location>
</feature>
<dbReference type="EMBL" id="CDMZ01001396">
    <property type="protein sequence ID" value="CEM31974.1"/>
    <property type="molecule type" value="Genomic_DNA"/>
</dbReference>
<dbReference type="AlphaFoldDB" id="A0A0G4GNW9"/>
<keyword evidence="2" id="KW-0812">Transmembrane</keyword>
<feature type="transmembrane region" description="Helical" evidence="2">
    <location>
        <begin position="42"/>
        <end position="63"/>
    </location>
</feature>
<accession>A0A0G4GNW9</accession>
<gene>
    <name evidence="3" type="ORF">Cvel_22723</name>
</gene>
<protein>
    <submittedName>
        <fullName evidence="3">Uncharacterized protein</fullName>
    </submittedName>
</protein>
<evidence type="ECO:0000256" key="2">
    <source>
        <dbReference type="SAM" id="Phobius"/>
    </source>
</evidence>